<evidence type="ECO:0000313" key="2">
    <source>
        <dbReference type="EMBL" id="CAH3196633.1"/>
    </source>
</evidence>
<accession>A0ABN8SYW9</accession>
<gene>
    <name evidence="2" type="ORF">PEVE_00033160</name>
</gene>
<name>A0ABN8SYW9_9CNID</name>
<organism evidence="2 3">
    <name type="scientific">Porites evermanni</name>
    <dbReference type="NCBI Taxonomy" id="104178"/>
    <lineage>
        <taxon>Eukaryota</taxon>
        <taxon>Metazoa</taxon>
        <taxon>Cnidaria</taxon>
        <taxon>Anthozoa</taxon>
        <taxon>Hexacorallia</taxon>
        <taxon>Scleractinia</taxon>
        <taxon>Fungiina</taxon>
        <taxon>Poritidae</taxon>
        <taxon>Porites</taxon>
    </lineage>
</organism>
<reference evidence="2 3" key="1">
    <citation type="submission" date="2022-05" db="EMBL/GenBank/DDBJ databases">
        <authorList>
            <consortium name="Genoscope - CEA"/>
            <person name="William W."/>
        </authorList>
    </citation>
    <scope>NUCLEOTIDE SEQUENCE [LARGE SCALE GENOMIC DNA]</scope>
</reference>
<evidence type="ECO:0000256" key="1">
    <source>
        <dbReference type="SAM" id="Phobius"/>
    </source>
</evidence>
<proteinExistence type="predicted"/>
<keyword evidence="1" id="KW-0812">Transmembrane</keyword>
<keyword evidence="1" id="KW-1133">Transmembrane helix</keyword>
<dbReference type="EMBL" id="CALNXI010004903">
    <property type="protein sequence ID" value="CAH3196633.1"/>
    <property type="molecule type" value="Genomic_DNA"/>
</dbReference>
<feature type="non-terminal residue" evidence="2">
    <location>
        <position position="1"/>
    </location>
</feature>
<keyword evidence="3" id="KW-1185">Reference proteome</keyword>
<sequence>GNHLIKGYFNHGFTYPEIVAFLCLAHGIVISLRHVKRIIRRMGLRRRRQMSGIEEVVATVEVSRDLPNMWEGHGNGNNCLIHSLCHLLTSTGRTSW</sequence>
<evidence type="ECO:0000313" key="3">
    <source>
        <dbReference type="Proteomes" id="UP001159427"/>
    </source>
</evidence>
<comment type="caution">
    <text evidence="2">The sequence shown here is derived from an EMBL/GenBank/DDBJ whole genome shotgun (WGS) entry which is preliminary data.</text>
</comment>
<keyword evidence="1" id="KW-0472">Membrane</keyword>
<feature type="transmembrane region" description="Helical" evidence="1">
    <location>
        <begin position="18"/>
        <end position="35"/>
    </location>
</feature>
<protein>
    <submittedName>
        <fullName evidence="2">Uncharacterized protein</fullName>
    </submittedName>
</protein>
<dbReference type="Proteomes" id="UP001159427">
    <property type="component" value="Unassembled WGS sequence"/>
</dbReference>